<dbReference type="EMBL" id="QPJT01000007">
    <property type="protein sequence ID" value="RCX17621.1"/>
    <property type="molecule type" value="Genomic_DNA"/>
</dbReference>
<dbReference type="RefSeq" id="WP_114297326.1">
    <property type="nucleotide sequence ID" value="NZ_QPJT01000007.1"/>
</dbReference>
<keyword evidence="2" id="KW-0479">Metal-binding</keyword>
<dbReference type="AlphaFoldDB" id="A0A369B864"/>
<keyword evidence="4" id="KW-0227">DNA damage</keyword>
<keyword evidence="7" id="KW-0067">ATP-binding</keyword>
<evidence type="ECO:0000256" key="6">
    <source>
        <dbReference type="ARBA" id="ARBA00022806"/>
    </source>
</evidence>
<keyword evidence="10" id="KW-0238">DNA-binding</keyword>
<dbReference type="Gene3D" id="3.90.320.10">
    <property type="match status" value="1"/>
</dbReference>
<dbReference type="SUPFAM" id="SSF52540">
    <property type="entry name" value="P-loop containing nucleoside triphosphate hydrolases"/>
    <property type="match status" value="1"/>
</dbReference>
<evidence type="ECO:0000256" key="11">
    <source>
        <dbReference type="ARBA" id="ARBA00023204"/>
    </source>
</evidence>
<dbReference type="InterPro" id="IPR011604">
    <property type="entry name" value="PDDEXK-like_dom_sf"/>
</dbReference>
<keyword evidence="9" id="KW-0411">Iron-sulfur</keyword>
<dbReference type="SMART" id="SM00491">
    <property type="entry name" value="HELICc2"/>
    <property type="match status" value="1"/>
</dbReference>
<evidence type="ECO:0000256" key="8">
    <source>
        <dbReference type="ARBA" id="ARBA00023004"/>
    </source>
</evidence>
<dbReference type="PANTHER" id="PTHR11472">
    <property type="entry name" value="DNA REPAIR DEAD HELICASE RAD3/XP-D SUBFAMILY MEMBER"/>
    <property type="match status" value="1"/>
</dbReference>
<evidence type="ECO:0000256" key="4">
    <source>
        <dbReference type="ARBA" id="ARBA00022763"/>
    </source>
</evidence>
<feature type="domain" description="Helicase ATP-binding" evidence="14">
    <location>
        <begin position="183"/>
        <end position="431"/>
    </location>
</feature>
<dbReference type="InterPro" id="IPR027417">
    <property type="entry name" value="P-loop_NTPase"/>
</dbReference>
<reference evidence="15 16" key="1">
    <citation type="submission" date="2018-07" db="EMBL/GenBank/DDBJ databases">
        <title>Genomic Encyclopedia of Type Strains, Phase IV (KMG-IV): sequencing the most valuable type-strain genomes for metagenomic binning, comparative biology and taxonomic classification.</title>
        <authorList>
            <person name="Goeker M."/>
        </authorList>
    </citation>
    <scope>NUCLEOTIDE SEQUENCE [LARGE SCALE GENOMIC DNA]</scope>
    <source>
        <strain evidence="15 16">DSM 27016</strain>
    </source>
</reference>
<dbReference type="InterPro" id="IPR006555">
    <property type="entry name" value="ATP-dep_Helicase_C"/>
</dbReference>
<dbReference type="Gene3D" id="3.40.50.300">
    <property type="entry name" value="P-loop containing nucleotide triphosphate hydrolases"/>
    <property type="match status" value="2"/>
</dbReference>
<evidence type="ECO:0000256" key="1">
    <source>
        <dbReference type="ARBA" id="ARBA00022485"/>
    </source>
</evidence>
<dbReference type="InterPro" id="IPR042493">
    <property type="entry name" value="XPD_DNA_FeS"/>
</dbReference>
<dbReference type="PROSITE" id="PS51193">
    <property type="entry name" value="HELICASE_ATP_BIND_2"/>
    <property type="match status" value="1"/>
</dbReference>
<evidence type="ECO:0000256" key="10">
    <source>
        <dbReference type="ARBA" id="ARBA00023125"/>
    </source>
</evidence>
<dbReference type="Proteomes" id="UP000253034">
    <property type="component" value="Unassembled WGS sequence"/>
</dbReference>
<comment type="similarity">
    <text evidence="13">Belongs to the helicase family. DinG subfamily.</text>
</comment>
<dbReference type="GO" id="GO:0003678">
    <property type="term" value="F:DNA helicase activity"/>
    <property type="evidence" value="ECO:0007669"/>
    <property type="project" value="InterPro"/>
</dbReference>
<dbReference type="GO" id="GO:0003677">
    <property type="term" value="F:DNA binding"/>
    <property type="evidence" value="ECO:0007669"/>
    <property type="project" value="UniProtKB-KW"/>
</dbReference>
<evidence type="ECO:0000256" key="7">
    <source>
        <dbReference type="ARBA" id="ARBA00022840"/>
    </source>
</evidence>
<dbReference type="InterPro" id="IPR014013">
    <property type="entry name" value="Helic_SF1/SF2_ATP-bd_DinG/Rad3"/>
</dbReference>
<comment type="caution">
    <text evidence="15">The sequence shown here is derived from an EMBL/GenBank/DDBJ whole genome shotgun (WGS) entry which is preliminary data.</text>
</comment>
<evidence type="ECO:0000313" key="15">
    <source>
        <dbReference type="EMBL" id="RCX17621.1"/>
    </source>
</evidence>
<organism evidence="15 16">
    <name type="scientific">Anaerobacterium chartisolvens</name>
    <dbReference type="NCBI Taxonomy" id="1297424"/>
    <lineage>
        <taxon>Bacteria</taxon>
        <taxon>Bacillati</taxon>
        <taxon>Bacillota</taxon>
        <taxon>Clostridia</taxon>
        <taxon>Eubacteriales</taxon>
        <taxon>Oscillospiraceae</taxon>
        <taxon>Anaerobacterium</taxon>
    </lineage>
</organism>
<dbReference type="GO" id="GO:0006281">
    <property type="term" value="P:DNA repair"/>
    <property type="evidence" value="ECO:0007669"/>
    <property type="project" value="UniProtKB-KW"/>
</dbReference>
<dbReference type="Gene3D" id="1.10.275.40">
    <property type="match status" value="1"/>
</dbReference>
<dbReference type="InterPro" id="IPR006554">
    <property type="entry name" value="Helicase-like_DEXD_c2"/>
</dbReference>
<sequence length="789" mass="89628">MQDTYVVKVSVRELVESLLRSGDLGGGYVSGSRMLEGIRAHQTVSKARGEECRPEVAVSYTVERDGIRLEVNGRIDGVIKRDSEVIIDEIKSVSVPIGEVNDNYSDLHWAQVKCYAYMFAVCGSLESVTVQVTYFQIDTGEIRSFPKAFCRAELETFFFDIAGRYIDWMKNVRDWSICRDASIKEMGFPFPSYRKGQRELAAAVYRAIKGGGRLFAQAPTGTGKTMASLFPALKALGEGHVSKIFYLTAKTTTRAVAQKALDSMRQSGLKIKSIVITAKEKVCFNPGAKCTGEECRYARGYYDRLNKAIGDIYTRNTFTRDLIEEYAQRHEVCPFEFSLDLSLWADGIICDYNYVFDPRVYLKRYFMSGGGDYAFLIDEAHNLVDRAREMFSAQLLKAPVTELKKSMGRSRTKLYKSLNEINSYMIKKRKECEGLDDGVYLSSEPLKDFYPVLRSFARYADEFLAENEASVFREQLLEVYFSVIDFLKTSEIYDERYVTYCHKQGNDFSIRLFCIDPSYLLYEAMKRGKASILFSATLIPLRYFTRILGGDPEMTARDNIGVSKIALSSPFPKENLCLMVDYKTATRYSAREYTYDRIVNAISAVAGSRTGNYIVFFPSYKYMLEIHARFSSIGADIKIICQSPGMMEEDREEFLSQFDESPGQTLVGFAVMGGVFGEGIDLVGERLSGVVVVGVGLPQVCLEREIIRGYFEQNGEPGFDYAYVYPGMNKVMQAAGRVIRTENDRGAVLLIDERFTRSTYRELMPPHWDPVVRVDGPDMMSMRLERFWR</sequence>
<dbReference type="GO" id="GO:0051539">
    <property type="term" value="F:4 iron, 4 sulfur cluster binding"/>
    <property type="evidence" value="ECO:0007669"/>
    <property type="project" value="UniProtKB-KW"/>
</dbReference>
<evidence type="ECO:0000256" key="3">
    <source>
        <dbReference type="ARBA" id="ARBA00022741"/>
    </source>
</evidence>
<evidence type="ECO:0000313" key="16">
    <source>
        <dbReference type="Proteomes" id="UP000253034"/>
    </source>
</evidence>
<dbReference type="InterPro" id="IPR010614">
    <property type="entry name" value="RAD3-like_helicase_DEAD"/>
</dbReference>
<dbReference type="InterPro" id="IPR011545">
    <property type="entry name" value="DEAD/DEAH_box_helicase_dom"/>
</dbReference>
<dbReference type="Pfam" id="PF00270">
    <property type="entry name" value="DEAD"/>
    <property type="match status" value="1"/>
</dbReference>
<keyword evidence="3" id="KW-0547">Nucleotide-binding</keyword>
<evidence type="ECO:0000256" key="9">
    <source>
        <dbReference type="ARBA" id="ARBA00023014"/>
    </source>
</evidence>
<dbReference type="OrthoDB" id="9765586at2"/>
<dbReference type="PANTHER" id="PTHR11472:SF34">
    <property type="entry name" value="REGULATOR OF TELOMERE ELONGATION HELICASE 1"/>
    <property type="match status" value="1"/>
</dbReference>
<keyword evidence="8" id="KW-0408">Iron</keyword>
<keyword evidence="6" id="KW-0347">Helicase</keyword>
<keyword evidence="11" id="KW-0234">DNA repair</keyword>
<proteinExistence type="inferred from homology"/>
<evidence type="ECO:0000256" key="13">
    <source>
        <dbReference type="ARBA" id="ARBA00038058"/>
    </source>
</evidence>
<dbReference type="GO" id="GO:0046872">
    <property type="term" value="F:metal ion binding"/>
    <property type="evidence" value="ECO:0007669"/>
    <property type="project" value="UniProtKB-KW"/>
</dbReference>
<dbReference type="SMART" id="SM00488">
    <property type="entry name" value="DEXDc2"/>
    <property type="match status" value="1"/>
</dbReference>
<evidence type="ECO:0000256" key="5">
    <source>
        <dbReference type="ARBA" id="ARBA00022801"/>
    </source>
</evidence>
<keyword evidence="16" id="KW-1185">Reference proteome</keyword>
<dbReference type="GO" id="GO:0016818">
    <property type="term" value="F:hydrolase activity, acting on acid anhydrides, in phosphorus-containing anhydrides"/>
    <property type="evidence" value="ECO:0007669"/>
    <property type="project" value="InterPro"/>
</dbReference>
<dbReference type="GO" id="GO:0005524">
    <property type="term" value="F:ATP binding"/>
    <property type="evidence" value="ECO:0007669"/>
    <property type="project" value="UniProtKB-KW"/>
</dbReference>
<accession>A0A369B864</accession>
<dbReference type="Gene3D" id="1.10.30.20">
    <property type="entry name" value="Bacterial XPD DNA helicase, FeS cluster domain"/>
    <property type="match status" value="1"/>
</dbReference>
<keyword evidence="1" id="KW-0004">4Fe-4S</keyword>
<keyword evidence="5" id="KW-0378">Hydrolase</keyword>
<dbReference type="Pfam" id="PF13307">
    <property type="entry name" value="Helicase_C_2"/>
    <property type="match status" value="1"/>
</dbReference>
<dbReference type="Pfam" id="PF06733">
    <property type="entry name" value="DEAD_2"/>
    <property type="match status" value="1"/>
</dbReference>
<evidence type="ECO:0000256" key="2">
    <source>
        <dbReference type="ARBA" id="ARBA00022723"/>
    </source>
</evidence>
<gene>
    <name evidence="15" type="ORF">DFR58_107168</name>
</gene>
<name>A0A369B864_9FIRM</name>
<evidence type="ECO:0000259" key="14">
    <source>
        <dbReference type="PROSITE" id="PS51193"/>
    </source>
</evidence>
<protein>
    <submittedName>
        <fullName evidence="15">DNA excision repair protein ERCC-2</fullName>
    </submittedName>
</protein>
<keyword evidence="12" id="KW-0413">Isomerase</keyword>
<evidence type="ECO:0000256" key="12">
    <source>
        <dbReference type="ARBA" id="ARBA00023235"/>
    </source>
</evidence>
<dbReference type="InterPro" id="IPR045028">
    <property type="entry name" value="DinG/Rad3-like"/>
</dbReference>